<evidence type="ECO:0008006" key="3">
    <source>
        <dbReference type="Google" id="ProtNLM"/>
    </source>
</evidence>
<evidence type="ECO:0000313" key="2">
    <source>
        <dbReference type="EMBL" id="GAI00091.1"/>
    </source>
</evidence>
<reference evidence="2" key="1">
    <citation type="journal article" date="2014" name="Front. Microbiol.">
        <title>High frequency of phylogenetically diverse reductive dehalogenase-homologous genes in deep subseafloor sedimentary metagenomes.</title>
        <authorList>
            <person name="Kawai M."/>
            <person name="Futagami T."/>
            <person name="Toyoda A."/>
            <person name="Takaki Y."/>
            <person name="Nishi S."/>
            <person name="Hori S."/>
            <person name="Arai W."/>
            <person name="Tsubouchi T."/>
            <person name="Morono Y."/>
            <person name="Uchiyama I."/>
            <person name="Ito T."/>
            <person name="Fujiyama A."/>
            <person name="Inagaki F."/>
            <person name="Takami H."/>
        </authorList>
    </citation>
    <scope>NUCLEOTIDE SEQUENCE</scope>
    <source>
        <strain evidence="2">Expedition CK06-06</strain>
    </source>
</reference>
<dbReference type="Gene3D" id="3.90.550.10">
    <property type="entry name" value="Spore Coat Polysaccharide Biosynthesis Protein SpsA, Chain A"/>
    <property type="match status" value="1"/>
</dbReference>
<keyword evidence="1" id="KW-0472">Membrane</keyword>
<keyword evidence="1" id="KW-0812">Transmembrane</keyword>
<sequence>CIIHDVTLYPVYKVSGSCMLIKFDPFVKVGKFDYNGNLYAEEAILAEKLKSIGYKNYYCSYTQILHNHSQSISLIYNEREKYYKMLKSNLYYFSKYRKYNKFNLMLITLSSTIFINTYLPIICLLKGKRYKK</sequence>
<dbReference type="SUPFAM" id="SSF53448">
    <property type="entry name" value="Nucleotide-diphospho-sugar transferases"/>
    <property type="match status" value="1"/>
</dbReference>
<dbReference type="AlphaFoldDB" id="X1L2I1"/>
<proteinExistence type="predicted"/>
<name>X1L2I1_9ZZZZ</name>
<feature type="non-terminal residue" evidence="2">
    <location>
        <position position="1"/>
    </location>
</feature>
<protein>
    <recommendedName>
        <fullName evidence="3">Glycosyltransferase 2-like domain-containing protein</fullName>
    </recommendedName>
</protein>
<dbReference type="InterPro" id="IPR029044">
    <property type="entry name" value="Nucleotide-diphossugar_trans"/>
</dbReference>
<dbReference type="EMBL" id="BARU01046193">
    <property type="protein sequence ID" value="GAI00091.1"/>
    <property type="molecule type" value="Genomic_DNA"/>
</dbReference>
<evidence type="ECO:0000256" key="1">
    <source>
        <dbReference type="SAM" id="Phobius"/>
    </source>
</evidence>
<keyword evidence="1" id="KW-1133">Transmembrane helix</keyword>
<organism evidence="2">
    <name type="scientific">marine sediment metagenome</name>
    <dbReference type="NCBI Taxonomy" id="412755"/>
    <lineage>
        <taxon>unclassified sequences</taxon>
        <taxon>metagenomes</taxon>
        <taxon>ecological metagenomes</taxon>
    </lineage>
</organism>
<accession>X1L2I1</accession>
<comment type="caution">
    <text evidence="2">The sequence shown here is derived from an EMBL/GenBank/DDBJ whole genome shotgun (WGS) entry which is preliminary data.</text>
</comment>
<gene>
    <name evidence="2" type="ORF">S03H2_69784</name>
</gene>
<feature type="transmembrane region" description="Helical" evidence="1">
    <location>
        <begin position="102"/>
        <end position="125"/>
    </location>
</feature>